<sequence>MSNDALFCRLTVVSCQHPKWKIKSKTQVALTGSLSKRQLARRSTIVLSKKIATVSERNGFFNRGPQAFAFKPVCDLVHDIFGGKLEFEKQNTR</sequence>
<comment type="caution">
    <text evidence="1">The sequence shown here is derived from an EMBL/GenBank/DDBJ whole genome shotgun (WGS) entry which is preliminary data.</text>
</comment>
<evidence type="ECO:0000313" key="2">
    <source>
        <dbReference type="Proteomes" id="UP000499080"/>
    </source>
</evidence>
<dbReference type="AlphaFoldDB" id="A0A4Y2IMZ1"/>
<organism evidence="1 2">
    <name type="scientific">Araneus ventricosus</name>
    <name type="common">Orbweaver spider</name>
    <name type="synonym">Epeira ventricosa</name>
    <dbReference type="NCBI Taxonomy" id="182803"/>
    <lineage>
        <taxon>Eukaryota</taxon>
        <taxon>Metazoa</taxon>
        <taxon>Ecdysozoa</taxon>
        <taxon>Arthropoda</taxon>
        <taxon>Chelicerata</taxon>
        <taxon>Arachnida</taxon>
        <taxon>Araneae</taxon>
        <taxon>Araneomorphae</taxon>
        <taxon>Entelegynae</taxon>
        <taxon>Araneoidea</taxon>
        <taxon>Araneidae</taxon>
        <taxon>Araneus</taxon>
    </lineage>
</organism>
<keyword evidence="2" id="KW-1185">Reference proteome</keyword>
<accession>A0A4Y2IMZ1</accession>
<name>A0A4Y2IMZ1_ARAVE</name>
<gene>
    <name evidence="1" type="ORF">AVEN_250867_1</name>
</gene>
<reference evidence="1 2" key="1">
    <citation type="journal article" date="2019" name="Sci. Rep.">
        <title>Orb-weaving spider Araneus ventricosus genome elucidates the spidroin gene catalogue.</title>
        <authorList>
            <person name="Kono N."/>
            <person name="Nakamura H."/>
            <person name="Ohtoshi R."/>
            <person name="Moran D.A.P."/>
            <person name="Shinohara A."/>
            <person name="Yoshida Y."/>
            <person name="Fujiwara M."/>
            <person name="Mori M."/>
            <person name="Tomita M."/>
            <person name="Arakawa K."/>
        </authorList>
    </citation>
    <scope>NUCLEOTIDE SEQUENCE [LARGE SCALE GENOMIC DNA]</scope>
</reference>
<protein>
    <submittedName>
        <fullName evidence="1">Uncharacterized protein</fullName>
    </submittedName>
</protein>
<dbReference type="Proteomes" id="UP000499080">
    <property type="component" value="Unassembled WGS sequence"/>
</dbReference>
<proteinExistence type="predicted"/>
<evidence type="ECO:0000313" key="1">
    <source>
        <dbReference type="EMBL" id="GBM79231.1"/>
    </source>
</evidence>
<dbReference type="EMBL" id="BGPR01002810">
    <property type="protein sequence ID" value="GBM79231.1"/>
    <property type="molecule type" value="Genomic_DNA"/>
</dbReference>